<evidence type="ECO:0000256" key="2">
    <source>
        <dbReference type="ARBA" id="ARBA00022576"/>
    </source>
</evidence>
<keyword evidence="4" id="KW-0663">Pyridoxal phosphate</keyword>
<accession>A0A382H0F1</accession>
<dbReference type="Gene3D" id="3.90.1150.10">
    <property type="entry name" value="Aspartate Aminotransferase, domain 1"/>
    <property type="match status" value="1"/>
</dbReference>
<dbReference type="InterPro" id="IPR015424">
    <property type="entry name" value="PyrdxlP-dep_Trfase"/>
</dbReference>
<dbReference type="AlphaFoldDB" id="A0A382H0F1"/>
<keyword evidence="3" id="KW-0808">Transferase</keyword>
<comment type="cofactor">
    <cofactor evidence="1">
        <name>pyridoxal 5'-phosphate</name>
        <dbReference type="ChEBI" id="CHEBI:597326"/>
    </cofactor>
</comment>
<evidence type="ECO:0000313" key="5">
    <source>
        <dbReference type="EMBL" id="SVB80427.1"/>
    </source>
</evidence>
<evidence type="ECO:0000256" key="4">
    <source>
        <dbReference type="ARBA" id="ARBA00022898"/>
    </source>
</evidence>
<keyword evidence="2" id="KW-0032">Aminotransferase</keyword>
<evidence type="ECO:0000256" key="3">
    <source>
        <dbReference type="ARBA" id="ARBA00022679"/>
    </source>
</evidence>
<name>A0A382H0F1_9ZZZZ</name>
<sequence>MKKKKFEISHLISQGARLRGAGSDKASTPWGVGSDNSNLIDLRVGMPDRENLPSLAFAKHISDILESGDVKALEYEYGSGDADLKAILSDPDYGFTDHSAAPDQFAFYNGSSGCMEAFCATFVDKDDVVIVEGPSFPGTVRAILRSEGFIREVGSDLEGASIGEIEEVYLDCVANGRTLKAIYTIPDFHNPLGRTMSLPRRKEIADF</sequence>
<feature type="non-terminal residue" evidence="5">
    <location>
        <position position="207"/>
    </location>
</feature>
<protein>
    <recommendedName>
        <fullName evidence="6">Aminotransferase class I/classII domain-containing protein</fullName>
    </recommendedName>
</protein>
<dbReference type="Gene3D" id="3.40.640.10">
    <property type="entry name" value="Type I PLP-dependent aspartate aminotransferase-like (Major domain)"/>
    <property type="match status" value="1"/>
</dbReference>
<dbReference type="GO" id="GO:1901605">
    <property type="term" value="P:alpha-amino acid metabolic process"/>
    <property type="evidence" value="ECO:0007669"/>
    <property type="project" value="TreeGrafter"/>
</dbReference>
<dbReference type="PANTHER" id="PTHR42790">
    <property type="entry name" value="AMINOTRANSFERASE"/>
    <property type="match status" value="1"/>
</dbReference>
<reference evidence="5" key="1">
    <citation type="submission" date="2018-05" db="EMBL/GenBank/DDBJ databases">
        <authorList>
            <person name="Lanie J.A."/>
            <person name="Ng W.-L."/>
            <person name="Kazmierczak K.M."/>
            <person name="Andrzejewski T.M."/>
            <person name="Davidsen T.M."/>
            <person name="Wayne K.J."/>
            <person name="Tettelin H."/>
            <person name="Glass J.I."/>
            <person name="Rusch D."/>
            <person name="Podicherti R."/>
            <person name="Tsui H.-C.T."/>
            <person name="Winkler M.E."/>
        </authorList>
    </citation>
    <scope>NUCLEOTIDE SEQUENCE</scope>
</reference>
<evidence type="ECO:0000256" key="1">
    <source>
        <dbReference type="ARBA" id="ARBA00001933"/>
    </source>
</evidence>
<organism evidence="5">
    <name type="scientific">marine metagenome</name>
    <dbReference type="NCBI Taxonomy" id="408172"/>
    <lineage>
        <taxon>unclassified sequences</taxon>
        <taxon>metagenomes</taxon>
        <taxon>ecological metagenomes</taxon>
    </lineage>
</organism>
<gene>
    <name evidence="5" type="ORF">METZ01_LOCUS233281</name>
</gene>
<dbReference type="EMBL" id="UINC01058315">
    <property type="protein sequence ID" value="SVB80427.1"/>
    <property type="molecule type" value="Genomic_DNA"/>
</dbReference>
<dbReference type="SUPFAM" id="SSF53383">
    <property type="entry name" value="PLP-dependent transferases"/>
    <property type="match status" value="1"/>
</dbReference>
<dbReference type="InterPro" id="IPR015421">
    <property type="entry name" value="PyrdxlP-dep_Trfase_major"/>
</dbReference>
<dbReference type="InterPro" id="IPR015422">
    <property type="entry name" value="PyrdxlP-dep_Trfase_small"/>
</dbReference>
<evidence type="ECO:0008006" key="6">
    <source>
        <dbReference type="Google" id="ProtNLM"/>
    </source>
</evidence>
<proteinExistence type="predicted"/>
<dbReference type="GO" id="GO:0008483">
    <property type="term" value="F:transaminase activity"/>
    <property type="evidence" value="ECO:0007669"/>
    <property type="project" value="UniProtKB-KW"/>
</dbReference>
<dbReference type="PANTHER" id="PTHR42790:SF19">
    <property type="entry name" value="KYNURENINE_ALPHA-AMINOADIPATE AMINOTRANSFERASE, MITOCHONDRIAL"/>
    <property type="match status" value="1"/>
</dbReference>
<dbReference type="InterPro" id="IPR050859">
    <property type="entry name" value="Class-I_PLP-dep_aminotransf"/>
</dbReference>